<dbReference type="GO" id="GO:0004708">
    <property type="term" value="F:MAP kinase kinase activity"/>
    <property type="evidence" value="ECO:0007669"/>
    <property type="project" value="UniProtKB-EC"/>
</dbReference>
<evidence type="ECO:0000256" key="7">
    <source>
        <dbReference type="ARBA" id="ARBA00038035"/>
    </source>
</evidence>
<evidence type="ECO:0000259" key="14">
    <source>
        <dbReference type="PROSITE" id="PS50011"/>
    </source>
</evidence>
<comment type="similarity">
    <text evidence="7">Belongs to the protein kinase superfamily. STE Ser/Thr protein kinase family. MAP kinase kinase subfamily.</text>
</comment>
<comment type="catalytic activity">
    <reaction evidence="10">
        <text>L-threonyl-[protein] + ATP = O-phospho-L-threonyl-[protein] + ADP + H(+)</text>
        <dbReference type="Rhea" id="RHEA:46608"/>
        <dbReference type="Rhea" id="RHEA-COMP:11060"/>
        <dbReference type="Rhea" id="RHEA-COMP:11605"/>
        <dbReference type="ChEBI" id="CHEBI:15378"/>
        <dbReference type="ChEBI" id="CHEBI:30013"/>
        <dbReference type="ChEBI" id="CHEBI:30616"/>
        <dbReference type="ChEBI" id="CHEBI:61977"/>
        <dbReference type="ChEBI" id="CHEBI:456216"/>
        <dbReference type="EC" id="2.7.12.2"/>
    </reaction>
</comment>
<dbReference type="GO" id="GO:0006950">
    <property type="term" value="P:response to stress"/>
    <property type="evidence" value="ECO:0007669"/>
    <property type="project" value="UniProtKB-ARBA"/>
</dbReference>
<feature type="domain" description="Protein kinase" evidence="14">
    <location>
        <begin position="47"/>
        <end position="309"/>
    </location>
</feature>
<dbReference type="PANTHER" id="PTHR48013">
    <property type="entry name" value="DUAL SPECIFICITY MITOGEN-ACTIVATED PROTEIN KINASE KINASE 5-RELATED"/>
    <property type="match status" value="1"/>
</dbReference>
<dbReference type="FunFam" id="1.10.510.10:FF:000350">
    <property type="entry name" value="Mitogen-activated protein kinase 2"/>
    <property type="match status" value="1"/>
</dbReference>
<feature type="binding site" evidence="12">
    <location>
        <position position="76"/>
    </location>
    <ligand>
        <name>ATP</name>
        <dbReference type="ChEBI" id="CHEBI:30616"/>
    </ligand>
</feature>
<dbReference type="PANTHER" id="PTHR48013:SF9">
    <property type="entry name" value="DUAL SPECIFICITY MITOGEN-ACTIVATED PROTEIN KINASE KINASE 5"/>
    <property type="match status" value="1"/>
</dbReference>
<feature type="compositionally biased region" description="Low complexity" evidence="13">
    <location>
        <begin position="353"/>
        <end position="364"/>
    </location>
</feature>
<dbReference type="GO" id="GO:0051707">
    <property type="term" value="P:response to other organism"/>
    <property type="evidence" value="ECO:0007669"/>
    <property type="project" value="UniProtKB-ARBA"/>
</dbReference>
<dbReference type="Proteomes" id="UP001157418">
    <property type="component" value="Unassembled WGS sequence"/>
</dbReference>
<feature type="region of interest" description="Disordered" evidence="13">
    <location>
        <begin position="347"/>
        <end position="395"/>
    </location>
</feature>
<protein>
    <recommendedName>
        <fullName evidence="8">mitogen-activated protein kinase kinase</fullName>
        <ecNumber evidence="8">2.7.12.2</ecNumber>
    </recommendedName>
</protein>
<dbReference type="InterPro" id="IPR008271">
    <property type="entry name" value="Ser/Thr_kinase_AS"/>
</dbReference>
<name>A0AAU9MUE9_9ASTR</name>
<evidence type="ECO:0000256" key="1">
    <source>
        <dbReference type="ARBA" id="ARBA00022527"/>
    </source>
</evidence>
<evidence type="ECO:0000256" key="9">
    <source>
        <dbReference type="ARBA" id="ARBA00049014"/>
    </source>
</evidence>
<dbReference type="Pfam" id="PF00069">
    <property type="entry name" value="Pkinase"/>
    <property type="match status" value="1"/>
</dbReference>
<dbReference type="GO" id="GO:0005524">
    <property type="term" value="F:ATP binding"/>
    <property type="evidence" value="ECO:0007669"/>
    <property type="project" value="UniProtKB-UniRule"/>
</dbReference>
<sequence>MALVRERRQSKLGLRLQEISERRPRFPLPLPPTTTSQQSTTTTVAELETVQVLGHGNGGTVYKVVHKKTSNVFALKVVHADSDPMMRRQIFREMEILRRTDSPFVVHCHEIFEKPDGDIAILMEYMDAGTLDSLLKNGGSGTFTEKSLADIARQILNGLNYLHAHKIIHRDIKPANLLVNKNMEVKIADFGVSKIMCRTLDACNSYVGTCAYMSPERFDPDTHGANYNGYSGDIWSLGLTMFELYMGHFPFLPAGQKPDWATLMCAICFGEPPSLPEGVSDEFRSFIECCLQKDSSKSGERKLRQDTWSRFRVEFPVSANCYLNKISAKFEGNILFVRQPKLITPEAKPVQETPPAVAAASVPTPQKPVDVPNVGQKTTDEKPTPAIQTNTKNSLRKDQETALHPYSHRHQIPSPFSATSHSPLHLTFSPTYSLSLIFLFVCYRSSSPNFVDISSSVSMSTTAEEPDEQPSDVLYRGGFDFSHPPPLKSTLIYSAHFGGGSIWSLIVSTYLHRHRFVFTATFISSALTTETLHRQSPFYSIFHRSGLEENLLPPLNFVINHRLPPVCFLLSSPQARLRIYSPLFIPHRRNHTGDEWSYLYLQSLQGMQMGMNMIIPYNLNSQIRANGCLALSQQRINQGQMRPQLAQQNAVASGQVIMNLCQNVFHIDPNHVQARHEYAKG</sequence>
<dbReference type="Gene3D" id="3.30.200.20">
    <property type="entry name" value="Phosphorylase Kinase, domain 1"/>
    <property type="match status" value="1"/>
</dbReference>
<evidence type="ECO:0000256" key="10">
    <source>
        <dbReference type="ARBA" id="ARBA00049299"/>
    </source>
</evidence>
<evidence type="ECO:0000256" key="11">
    <source>
        <dbReference type="ARBA" id="ARBA00051693"/>
    </source>
</evidence>
<dbReference type="Gene3D" id="1.10.510.10">
    <property type="entry name" value="Transferase(Phosphotransferase) domain 1"/>
    <property type="match status" value="1"/>
</dbReference>
<dbReference type="EMBL" id="CAKMRJ010003334">
    <property type="protein sequence ID" value="CAH1430040.1"/>
    <property type="molecule type" value="Genomic_DNA"/>
</dbReference>
<evidence type="ECO:0000256" key="13">
    <source>
        <dbReference type="SAM" id="MobiDB-lite"/>
    </source>
</evidence>
<organism evidence="15 16">
    <name type="scientific">Lactuca virosa</name>
    <dbReference type="NCBI Taxonomy" id="75947"/>
    <lineage>
        <taxon>Eukaryota</taxon>
        <taxon>Viridiplantae</taxon>
        <taxon>Streptophyta</taxon>
        <taxon>Embryophyta</taxon>
        <taxon>Tracheophyta</taxon>
        <taxon>Spermatophyta</taxon>
        <taxon>Magnoliopsida</taxon>
        <taxon>eudicotyledons</taxon>
        <taxon>Gunneridae</taxon>
        <taxon>Pentapetalae</taxon>
        <taxon>asterids</taxon>
        <taxon>campanulids</taxon>
        <taxon>Asterales</taxon>
        <taxon>Asteraceae</taxon>
        <taxon>Cichorioideae</taxon>
        <taxon>Cichorieae</taxon>
        <taxon>Lactucinae</taxon>
        <taxon>Lactuca</taxon>
    </lineage>
</organism>
<dbReference type="PROSITE" id="PS50011">
    <property type="entry name" value="PROTEIN_KINASE_DOM"/>
    <property type="match status" value="1"/>
</dbReference>
<dbReference type="InterPro" id="IPR011009">
    <property type="entry name" value="Kinase-like_dom_sf"/>
</dbReference>
<comment type="catalytic activity">
    <reaction evidence="9">
        <text>L-seryl-[protein] + ATP = O-phospho-L-seryl-[protein] + ADP + H(+)</text>
        <dbReference type="Rhea" id="RHEA:17989"/>
        <dbReference type="Rhea" id="RHEA-COMP:9863"/>
        <dbReference type="Rhea" id="RHEA-COMP:11604"/>
        <dbReference type="ChEBI" id="CHEBI:15378"/>
        <dbReference type="ChEBI" id="CHEBI:29999"/>
        <dbReference type="ChEBI" id="CHEBI:30616"/>
        <dbReference type="ChEBI" id="CHEBI:83421"/>
        <dbReference type="ChEBI" id="CHEBI:456216"/>
        <dbReference type="EC" id="2.7.12.2"/>
    </reaction>
</comment>
<evidence type="ECO:0000256" key="12">
    <source>
        <dbReference type="PROSITE-ProRule" id="PRU10141"/>
    </source>
</evidence>
<dbReference type="SMART" id="SM00220">
    <property type="entry name" value="S_TKc"/>
    <property type="match status" value="1"/>
</dbReference>
<evidence type="ECO:0000256" key="2">
    <source>
        <dbReference type="ARBA" id="ARBA00022553"/>
    </source>
</evidence>
<evidence type="ECO:0000256" key="3">
    <source>
        <dbReference type="ARBA" id="ARBA00022679"/>
    </source>
</evidence>
<evidence type="ECO:0000256" key="4">
    <source>
        <dbReference type="ARBA" id="ARBA00022741"/>
    </source>
</evidence>
<dbReference type="FunFam" id="3.30.200.20:FF:000716">
    <property type="entry name" value="Mitogen-activated protein kinase kinase 1"/>
    <property type="match status" value="1"/>
</dbReference>
<dbReference type="PROSITE" id="PS00107">
    <property type="entry name" value="PROTEIN_KINASE_ATP"/>
    <property type="match status" value="1"/>
</dbReference>
<evidence type="ECO:0000256" key="5">
    <source>
        <dbReference type="ARBA" id="ARBA00022777"/>
    </source>
</evidence>
<keyword evidence="3" id="KW-0808">Transferase</keyword>
<keyword evidence="1" id="KW-0723">Serine/threonine-protein kinase</keyword>
<comment type="caution">
    <text evidence="15">The sequence shown here is derived from an EMBL/GenBank/DDBJ whole genome shotgun (WGS) entry which is preliminary data.</text>
</comment>
<dbReference type="AlphaFoldDB" id="A0AAU9MUE9"/>
<keyword evidence="5" id="KW-0418">Kinase</keyword>
<keyword evidence="16" id="KW-1185">Reference proteome</keyword>
<dbReference type="GO" id="GO:0004674">
    <property type="term" value="F:protein serine/threonine kinase activity"/>
    <property type="evidence" value="ECO:0007669"/>
    <property type="project" value="UniProtKB-KW"/>
</dbReference>
<dbReference type="InterPro" id="IPR017441">
    <property type="entry name" value="Protein_kinase_ATP_BS"/>
</dbReference>
<gene>
    <name evidence="15" type="ORF">LVIROSA_LOCUS16852</name>
</gene>
<evidence type="ECO:0000256" key="6">
    <source>
        <dbReference type="ARBA" id="ARBA00022840"/>
    </source>
</evidence>
<dbReference type="CDD" id="cd06464">
    <property type="entry name" value="ACD_sHsps-like"/>
    <property type="match status" value="1"/>
</dbReference>
<keyword evidence="2" id="KW-0597">Phosphoprotein</keyword>
<reference evidence="15 16" key="1">
    <citation type="submission" date="2022-01" db="EMBL/GenBank/DDBJ databases">
        <authorList>
            <person name="Xiong W."/>
            <person name="Schranz E."/>
        </authorList>
    </citation>
    <scope>NUCLEOTIDE SEQUENCE [LARGE SCALE GENOMIC DNA]</scope>
</reference>
<keyword evidence="4 12" id="KW-0547">Nucleotide-binding</keyword>
<evidence type="ECO:0000256" key="8">
    <source>
        <dbReference type="ARBA" id="ARBA00038999"/>
    </source>
</evidence>
<keyword evidence="6 12" id="KW-0067">ATP-binding</keyword>
<comment type="catalytic activity">
    <reaction evidence="11">
        <text>L-tyrosyl-[protein] + ATP = O-phospho-L-tyrosyl-[protein] + ADP + H(+)</text>
        <dbReference type="Rhea" id="RHEA:10596"/>
        <dbReference type="Rhea" id="RHEA-COMP:10136"/>
        <dbReference type="Rhea" id="RHEA-COMP:20101"/>
        <dbReference type="ChEBI" id="CHEBI:15378"/>
        <dbReference type="ChEBI" id="CHEBI:30616"/>
        <dbReference type="ChEBI" id="CHEBI:46858"/>
        <dbReference type="ChEBI" id="CHEBI:61978"/>
        <dbReference type="ChEBI" id="CHEBI:456216"/>
        <dbReference type="EC" id="2.7.12.2"/>
    </reaction>
</comment>
<proteinExistence type="inferred from homology"/>
<dbReference type="SUPFAM" id="SSF56112">
    <property type="entry name" value="Protein kinase-like (PK-like)"/>
    <property type="match status" value="1"/>
</dbReference>
<dbReference type="InterPro" id="IPR000719">
    <property type="entry name" value="Prot_kinase_dom"/>
</dbReference>
<evidence type="ECO:0000313" key="16">
    <source>
        <dbReference type="Proteomes" id="UP001157418"/>
    </source>
</evidence>
<accession>A0AAU9MUE9</accession>
<dbReference type="EC" id="2.7.12.2" evidence="8"/>
<dbReference type="PROSITE" id="PS00108">
    <property type="entry name" value="PROTEIN_KINASE_ST"/>
    <property type="match status" value="1"/>
</dbReference>
<evidence type="ECO:0000313" key="15">
    <source>
        <dbReference type="EMBL" id="CAH1430040.1"/>
    </source>
</evidence>
<dbReference type="CDD" id="cd06623">
    <property type="entry name" value="PKc_MAPKK_plant_like"/>
    <property type="match status" value="1"/>
</dbReference>